<reference evidence="2" key="1">
    <citation type="journal article" date="2012" name="Nat. Genet.">
        <title>Lifestyle transitions in plant pathogenic Colletotrichum fungi deciphered by genome and transcriptome analyses.</title>
        <authorList>
            <person name="O'Connell R.J."/>
            <person name="Thon M.R."/>
            <person name="Hacquard S."/>
            <person name="Amyotte S.G."/>
            <person name="Kleemann J."/>
            <person name="Torres M.F."/>
            <person name="Damm U."/>
            <person name="Buiate E.A."/>
            <person name="Epstein L."/>
            <person name="Alkan N."/>
            <person name="Altmueller J."/>
            <person name="Alvarado-Balderrama L."/>
            <person name="Bauser C.A."/>
            <person name="Becker C."/>
            <person name="Birren B.W."/>
            <person name="Chen Z."/>
            <person name="Choi J."/>
            <person name="Crouch J.A."/>
            <person name="Duvick J.P."/>
            <person name="Farman M.A."/>
            <person name="Gan P."/>
            <person name="Heiman D."/>
            <person name="Henrissat B."/>
            <person name="Howard R.J."/>
            <person name="Kabbage M."/>
            <person name="Koch C."/>
            <person name="Kracher B."/>
            <person name="Kubo Y."/>
            <person name="Law A.D."/>
            <person name="Lebrun M.-H."/>
            <person name="Lee Y.-H."/>
            <person name="Miyara I."/>
            <person name="Moore N."/>
            <person name="Neumann U."/>
            <person name="Nordstroem K."/>
            <person name="Panaccione D.G."/>
            <person name="Panstruga R."/>
            <person name="Place M."/>
            <person name="Proctor R.H."/>
            <person name="Prusky D."/>
            <person name="Rech G."/>
            <person name="Reinhardt R."/>
            <person name="Rollins J.A."/>
            <person name="Rounsley S."/>
            <person name="Schardl C.L."/>
            <person name="Schwartz D.C."/>
            <person name="Shenoy N."/>
            <person name="Shirasu K."/>
            <person name="Sikhakolli U.R."/>
            <person name="Stueber K."/>
            <person name="Sukno S.A."/>
            <person name="Sweigard J.A."/>
            <person name="Takano Y."/>
            <person name="Takahara H."/>
            <person name="Trail F."/>
            <person name="van der Does H.C."/>
            <person name="Voll L.M."/>
            <person name="Will I."/>
            <person name="Young S."/>
            <person name="Zeng Q."/>
            <person name="Zhang J."/>
            <person name="Zhou S."/>
            <person name="Dickman M.B."/>
            <person name="Schulze-Lefert P."/>
            <person name="Ver Loren van Themaat E."/>
            <person name="Ma L.-J."/>
            <person name="Vaillancourt L.J."/>
        </authorList>
    </citation>
    <scope>NUCLEOTIDE SEQUENCE [LARGE SCALE GENOMIC DNA]</scope>
    <source>
        <strain evidence="2">M1.001 / M2 / FGSC 10212</strain>
    </source>
</reference>
<evidence type="ECO:0000313" key="2">
    <source>
        <dbReference type="Proteomes" id="UP000008782"/>
    </source>
</evidence>
<organism evidence="2">
    <name type="scientific">Colletotrichum graminicola (strain M1.001 / M2 / FGSC 10212)</name>
    <name type="common">Maize anthracnose fungus</name>
    <name type="synonym">Glomerella graminicola</name>
    <dbReference type="NCBI Taxonomy" id="645133"/>
    <lineage>
        <taxon>Eukaryota</taxon>
        <taxon>Fungi</taxon>
        <taxon>Dikarya</taxon>
        <taxon>Ascomycota</taxon>
        <taxon>Pezizomycotina</taxon>
        <taxon>Sordariomycetes</taxon>
        <taxon>Hypocreomycetidae</taxon>
        <taxon>Glomerellales</taxon>
        <taxon>Glomerellaceae</taxon>
        <taxon>Colletotrichum</taxon>
        <taxon>Colletotrichum graminicola species complex</taxon>
    </lineage>
</organism>
<dbReference type="eggNOG" id="ENOG502RZRM">
    <property type="taxonomic scope" value="Eukaryota"/>
</dbReference>
<keyword evidence="2" id="KW-1185">Reference proteome</keyword>
<dbReference type="STRING" id="645133.E3QS10"/>
<proteinExistence type="predicted"/>
<gene>
    <name evidence="1" type="ORF">GLRG_08577</name>
</gene>
<dbReference type="HOGENOM" id="CLU_1147947_0_0_1"/>
<name>E3QS10_COLGM</name>
<accession>E3QS10</accession>
<protein>
    <submittedName>
        <fullName evidence="1">Uncharacterized protein</fullName>
    </submittedName>
</protein>
<sequence length="223" mass="25376">MDGESSKVSCPNLGHLLVCLLISDLEITEKLRKAIITEAIARNVVWMLDKSGANMPELSYLEPDRVSVYRLKKTFEASHTSYRLLMFSELFRGIARPSREKTLVQLRDELFDRHGAPPAGAALQLSSEVRRLHNIDNSQQVFREMGIVSLPSAEKFTSVLRECVRESMQRGYSVWGLPATIALGLRRQVDPEVGLLEPYVAKPLPGENYLYQVTFFPNKRRQR</sequence>
<evidence type="ECO:0000313" key="1">
    <source>
        <dbReference type="EMBL" id="EFQ33648.1"/>
    </source>
</evidence>
<dbReference type="GeneID" id="24413942"/>
<dbReference type="EMBL" id="GG697372">
    <property type="protein sequence ID" value="EFQ33648.1"/>
    <property type="molecule type" value="Genomic_DNA"/>
</dbReference>
<dbReference type="RefSeq" id="XP_008097668.1">
    <property type="nucleotide sequence ID" value="XM_008099477.1"/>
</dbReference>
<dbReference type="Proteomes" id="UP000008782">
    <property type="component" value="Unassembled WGS sequence"/>
</dbReference>
<dbReference type="VEuPathDB" id="FungiDB:GLRG_08577"/>
<dbReference type="OrthoDB" id="109543at2759"/>
<dbReference type="AlphaFoldDB" id="E3QS10"/>